<comment type="caution">
    <text evidence="1">The sequence shown here is derived from an EMBL/GenBank/DDBJ whole genome shotgun (WGS) entry which is preliminary data.</text>
</comment>
<protein>
    <submittedName>
        <fullName evidence="1">Uncharacterized protein</fullName>
    </submittedName>
</protein>
<dbReference type="EMBL" id="JASPKY010000296">
    <property type="protein sequence ID" value="KAK9710253.1"/>
    <property type="molecule type" value="Genomic_DNA"/>
</dbReference>
<dbReference type="AlphaFoldDB" id="A0AAW1JZR7"/>
<reference evidence="1 2" key="1">
    <citation type="journal article" date="2024" name="BMC Genomics">
        <title>De novo assembly and annotation of Popillia japonica's genome with initial clues to its potential as an invasive pest.</title>
        <authorList>
            <person name="Cucini C."/>
            <person name="Boschi S."/>
            <person name="Funari R."/>
            <person name="Cardaioli E."/>
            <person name="Iannotti N."/>
            <person name="Marturano G."/>
            <person name="Paoli F."/>
            <person name="Bruttini M."/>
            <person name="Carapelli A."/>
            <person name="Frati F."/>
            <person name="Nardi F."/>
        </authorList>
    </citation>
    <scope>NUCLEOTIDE SEQUENCE [LARGE SCALE GENOMIC DNA]</scope>
    <source>
        <strain evidence="1">DMR45628</strain>
    </source>
</reference>
<dbReference type="Proteomes" id="UP001458880">
    <property type="component" value="Unassembled WGS sequence"/>
</dbReference>
<proteinExistence type="predicted"/>
<sequence length="157" mass="18149">MIFLQGYQNSSKERGDEIMKAFVYSIIDYENDGLQEMSSGTVRPHLYRVTQKEIEYSVTTQPFMHLFGKRTTTTTMEKAHSFCETISLSFASIRKTNCWLLRKHMHYAMWAKRNEKESHSADRVASEPANVFHFKWIGAYSLQFAEGVSSVSDEGNQ</sequence>
<name>A0AAW1JZR7_POPJA</name>
<evidence type="ECO:0000313" key="2">
    <source>
        <dbReference type="Proteomes" id="UP001458880"/>
    </source>
</evidence>
<gene>
    <name evidence="1" type="ORF">QE152_g26114</name>
</gene>
<organism evidence="1 2">
    <name type="scientific">Popillia japonica</name>
    <name type="common">Japanese beetle</name>
    <dbReference type="NCBI Taxonomy" id="7064"/>
    <lineage>
        <taxon>Eukaryota</taxon>
        <taxon>Metazoa</taxon>
        <taxon>Ecdysozoa</taxon>
        <taxon>Arthropoda</taxon>
        <taxon>Hexapoda</taxon>
        <taxon>Insecta</taxon>
        <taxon>Pterygota</taxon>
        <taxon>Neoptera</taxon>
        <taxon>Endopterygota</taxon>
        <taxon>Coleoptera</taxon>
        <taxon>Polyphaga</taxon>
        <taxon>Scarabaeiformia</taxon>
        <taxon>Scarabaeidae</taxon>
        <taxon>Rutelinae</taxon>
        <taxon>Popillia</taxon>
    </lineage>
</organism>
<evidence type="ECO:0000313" key="1">
    <source>
        <dbReference type="EMBL" id="KAK9710253.1"/>
    </source>
</evidence>
<accession>A0AAW1JZR7</accession>
<keyword evidence="2" id="KW-1185">Reference proteome</keyword>